<gene>
    <name evidence="3" type="primary">besA</name>
    <name evidence="3" type="ORF">NCTC13098_04507</name>
</gene>
<dbReference type="PANTHER" id="PTHR40841:SF2">
    <property type="entry name" value="SIDEROPHORE-DEGRADING ESTERASE (EUROFUNG)"/>
    <property type="match status" value="1"/>
</dbReference>
<accession>A0A3P8M352</accession>
<evidence type="ECO:0000256" key="2">
    <source>
        <dbReference type="ARBA" id="ARBA00022801"/>
    </source>
</evidence>
<dbReference type="GO" id="GO:0016788">
    <property type="term" value="F:hydrolase activity, acting on ester bonds"/>
    <property type="evidence" value="ECO:0007669"/>
    <property type="project" value="TreeGrafter"/>
</dbReference>
<dbReference type="EMBL" id="LR131271">
    <property type="protein sequence ID" value="VDR28126.1"/>
    <property type="molecule type" value="Genomic_DNA"/>
</dbReference>
<sequence length="321" mass="35600">MYGRNYRNGGRRRVLFSAISCMTLLYGAKGNAKPDMAPLGPNIADRGSAFYHFRVDSFDSADGKRHYRVWIGIPDKTPPASGYPILYMLDGNAVMDRLSEPLLKQLVAKSPPVIVAVGYQTRLPFDLNGRAYDYTPALDVKSGDVEEVNGRYRRKGGGSEGFRQLLEVLISPNAERGIKIDPERRGLWGHSYGGLFALDSWLSSSFFRVYYSASPSLGRDYVSLLTRLTTIDKAQYCHKSLFFMEGSASPGKNTQAQSHDILNQIHNSVSSLQQNGLTAEYWDYPGVTHGPMFNASFQSALVHMSTDKGRGPSQCDESDGR</sequence>
<comment type="similarity">
    <text evidence="1">Belongs to the esterase D family.</text>
</comment>
<name>A0A3P8M352_RAOTE</name>
<dbReference type="SUPFAM" id="SSF53474">
    <property type="entry name" value="alpha/beta-Hydrolases"/>
    <property type="match status" value="1"/>
</dbReference>
<evidence type="ECO:0000313" key="3">
    <source>
        <dbReference type="EMBL" id="VDR28126.1"/>
    </source>
</evidence>
<proteinExistence type="inferred from homology"/>
<reference evidence="3 4" key="1">
    <citation type="submission" date="2018-12" db="EMBL/GenBank/DDBJ databases">
        <authorList>
            <consortium name="Pathogen Informatics"/>
        </authorList>
    </citation>
    <scope>NUCLEOTIDE SEQUENCE [LARGE SCALE GENOMIC DNA]</scope>
    <source>
        <strain evidence="3 4">NCTC13098</strain>
    </source>
</reference>
<protein>
    <submittedName>
        <fullName evidence="3">Ferri-bacillibactin esterase BesA</fullName>
        <ecNumber evidence="3">3.1.-.-</ecNumber>
    </submittedName>
</protein>
<dbReference type="Proteomes" id="UP000274346">
    <property type="component" value="Chromosome"/>
</dbReference>
<dbReference type="Pfam" id="PF00756">
    <property type="entry name" value="Esterase"/>
    <property type="match status" value="1"/>
</dbReference>
<dbReference type="InterPro" id="IPR029058">
    <property type="entry name" value="AB_hydrolase_fold"/>
</dbReference>
<keyword evidence="2 3" id="KW-0378">Hydrolase</keyword>
<dbReference type="Gene3D" id="3.40.50.1820">
    <property type="entry name" value="alpha/beta hydrolase"/>
    <property type="match status" value="1"/>
</dbReference>
<evidence type="ECO:0000313" key="4">
    <source>
        <dbReference type="Proteomes" id="UP000274346"/>
    </source>
</evidence>
<dbReference type="AlphaFoldDB" id="A0A3P8M352"/>
<dbReference type="InterPro" id="IPR000801">
    <property type="entry name" value="Esterase-like"/>
</dbReference>
<dbReference type="PANTHER" id="PTHR40841">
    <property type="entry name" value="SIDEROPHORE TRIACETYLFUSARININE C ESTERASE"/>
    <property type="match status" value="1"/>
</dbReference>
<organism evidence="3 4">
    <name type="scientific">Raoultella terrigena</name>
    <name type="common">Klebsiella terrigena</name>
    <dbReference type="NCBI Taxonomy" id="577"/>
    <lineage>
        <taxon>Bacteria</taxon>
        <taxon>Pseudomonadati</taxon>
        <taxon>Pseudomonadota</taxon>
        <taxon>Gammaproteobacteria</taxon>
        <taxon>Enterobacterales</taxon>
        <taxon>Enterobacteriaceae</taxon>
        <taxon>Klebsiella/Raoultella group</taxon>
        <taxon>Raoultella</taxon>
    </lineage>
</organism>
<dbReference type="InterPro" id="IPR052558">
    <property type="entry name" value="Siderophore_Hydrolase_D"/>
</dbReference>
<dbReference type="EC" id="3.1.-.-" evidence="3"/>
<dbReference type="KEGG" id="rtg:NCTC13098_04507"/>
<evidence type="ECO:0000256" key="1">
    <source>
        <dbReference type="ARBA" id="ARBA00005622"/>
    </source>
</evidence>